<dbReference type="EMBL" id="FNBW01000001">
    <property type="protein sequence ID" value="SDF12434.1"/>
    <property type="molecule type" value="Genomic_DNA"/>
</dbReference>
<dbReference type="GO" id="GO:0008360">
    <property type="term" value="P:regulation of cell shape"/>
    <property type="evidence" value="ECO:0007669"/>
    <property type="project" value="UniProtKB-KW"/>
</dbReference>
<keyword evidence="9" id="KW-0133">Cell shape</keyword>
<comment type="caution">
    <text evidence="18">The sequence shown here is derived from an EMBL/GenBank/DDBJ whole genome shotgun (WGS) entry which is preliminary data.</text>
</comment>
<dbReference type="InterPro" id="IPR018044">
    <property type="entry name" value="Peptidase_S11"/>
</dbReference>
<dbReference type="RefSeq" id="WP_028794813.1">
    <property type="nucleotide sequence ID" value="NZ_FNBW01000001.1"/>
</dbReference>
<evidence type="ECO:0000256" key="9">
    <source>
        <dbReference type="ARBA" id="ARBA00022960"/>
    </source>
</evidence>
<proteinExistence type="inferred from homology"/>
<dbReference type="SUPFAM" id="SSF56601">
    <property type="entry name" value="beta-lactamase/transpeptidase-like"/>
    <property type="match status" value="1"/>
</dbReference>
<evidence type="ECO:0000256" key="3">
    <source>
        <dbReference type="ARBA" id="ARBA00007164"/>
    </source>
</evidence>
<dbReference type="OrthoDB" id="9795979at2"/>
<dbReference type="EC" id="3.4.16.4" evidence="4"/>
<feature type="active site" evidence="13">
    <location>
        <position position="120"/>
    </location>
</feature>
<keyword evidence="7 16" id="KW-0732">Signal</keyword>
<dbReference type="GO" id="GO:0006508">
    <property type="term" value="P:proteolysis"/>
    <property type="evidence" value="ECO:0007669"/>
    <property type="project" value="UniProtKB-KW"/>
</dbReference>
<evidence type="ECO:0000256" key="6">
    <source>
        <dbReference type="ARBA" id="ARBA00022670"/>
    </source>
</evidence>
<dbReference type="GO" id="GO:0009002">
    <property type="term" value="F:serine-type D-Ala-D-Ala carboxypeptidase activity"/>
    <property type="evidence" value="ECO:0007669"/>
    <property type="project" value="UniProtKB-EC"/>
</dbReference>
<keyword evidence="11" id="KW-0961">Cell wall biogenesis/degradation</keyword>
<feature type="signal peptide" evidence="16">
    <location>
        <begin position="1"/>
        <end position="26"/>
    </location>
</feature>
<evidence type="ECO:0000256" key="11">
    <source>
        <dbReference type="ARBA" id="ARBA00023316"/>
    </source>
</evidence>
<evidence type="ECO:0000256" key="10">
    <source>
        <dbReference type="ARBA" id="ARBA00022984"/>
    </source>
</evidence>
<reference evidence="18 19" key="1">
    <citation type="submission" date="2016-10" db="EMBL/GenBank/DDBJ databases">
        <authorList>
            <person name="Varghese N."/>
            <person name="Submissions S."/>
        </authorList>
    </citation>
    <scope>NUCLEOTIDE SEQUENCE [LARGE SCALE GENOMIC DNA]</scope>
    <source>
        <strain evidence="18 19">DSM 18839</strain>
    </source>
</reference>
<comment type="pathway">
    <text evidence="2">Cell wall biogenesis; peptidoglycan biosynthesis.</text>
</comment>
<dbReference type="InterPro" id="IPR001967">
    <property type="entry name" value="Peptidase_S11_N"/>
</dbReference>
<evidence type="ECO:0000313" key="19">
    <source>
        <dbReference type="Proteomes" id="UP000198615"/>
    </source>
</evidence>
<feature type="active site" description="Acyl-ester intermediate" evidence="13">
    <location>
        <position position="60"/>
    </location>
</feature>
<gene>
    <name evidence="18" type="ORF">SAMN05660686_00354</name>
</gene>
<evidence type="ECO:0000313" key="18">
    <source>
        <dbReference type="EMBL" id="SDF12434.1"/>
    </source>
</evidence>
<dbReference type="PRINTS" id="PR00725">
    <property type="entry name" value="DADACBPTASE1"/>
</dbReference>
<organism evidence="18 19">
    <name type="scientific">Thalassobaculum litoreum DSM 18839</name>
    <dbReference type="NCBI Taxonomy" id="1123362"/>
    <lineage>
        <taxon>Bacteria</taxon>
        <taxon>Pseudomonadati</taxon>
        <taxon>Pseudomonadota</taxon>
        <taxon>Alphaproteobacteria</taxon>
        <taxon>Rhodospirillales</taxon>
        <taxon>Thalassobaculaceae</taxon>
        <taxon>Thalassobaculum</taxon>
    </lineage>
</organism>
<evidence type="ECO:0000256" key="8">
    <source>
        <dbReference type="ARBA" id="ARBA00022801"/>
    </source>
</evidence>
<dbReference type="GO" id="GO:0009252">
    <property type="term" value="P:peptidoglycan biosynthetic process"/>
    <property type="evidence" value="ECO:0007669"/>
    <property type="project" value="UniProtKB-UniPathway"/>
</dbReference>
<dbReference type="SMART" id="SM00936">
    <property type="entry name" value="PBP5_C"/>
    <property type="match status" value="1"/>
</dbReference>
<evidence type="ECO:0000256" key="12">
    <source>
        <dbReference type="ARBA" id="ARBA00034000"/>
    </source>
</evidence>
<evidence type="ECO:0000256" key="4">
    <source>
        <dbReference type="ARBA" id="ARBA00012448"/>
    </source>
</evidence>
<sequence>MRVSILTRLATLALFLVLAVPPAAEAARIETNAREAILLDYDTGQVLYQKNADDPMPPASMTKIMTVFLAFERLADGRLKMDDEIPISEKAWRKGGSKMFVEIGSRVSVHDILHGIIVQSGNDAAIALAEAIAGTEEAFAELMTEEAAAIGIENATFRNATGWPDPEHRMTARGLAILAAETIRRFPEHYKIYAEETFTYNEIKQGNRNPLLYKGMGADGLKTGHTENAGYGLTASAKRGDRRLVMVVNGLDSVSQRASESERLIEWGFREFDNYKLLERGEAIDQAAVWLGDQPTVPLVTEDELFLTLPRAARKEMRVTVEYEGPIPAPIVKGQVLARMRIAAPDMEDRVVPLLAGEDVGKLGPLGRITSAVGHLIWGPSTGD</sequence>
<dbReference type="PANTHER" id="PTHR21581">
    <property type="entry name" value="D-ALANYL-D-ALANINE CARBOXYPEPTIDASE"/>
    <property type="match status" value="1"/>
</dbReference>
<keyword evidence="8" id="KW-0378">Hydrolase</keyword>
<dbReference type="SUPFAM" id="SSF69189">
    <property type="entry name" value="Penicillin-binding protein associated domain"/>
    <property type="match status" value="1"/>
</dbReference>
<dbReference type="InterPro" id="IPR015956">
    <property type="entry name" value="Peniciliin-bd_prot_C_sf"/>
</dbReference>
<evidence type="ECO:0000256" key="16">
    <source>
        <dbReference type="SAM" id="SignalP"/>
    </source>
</evidence>
<name>A0A8G2EU27_9PROT</name>
<dbReference type="Pfam" id="PF07943">
    <property type="entry name" value="PBP5_C"/>
    <property type="match status" value="1"/>
</dbReference>
<dbReference type="PANTHER" id="PTHR21581:SF6">
    <property type="entry name" value="TRAFFICKING PROTEIN PARTICLE COMPLEX SUBUNIT 12"/>
    <property type="match status" value="1"/>
</dbReference>
<dbReference type="GO" id="GO:0071555">
    <property type="term" value="P:cell wall organization"/>
    <property type="evidence" value="ECO:0007669"/>
    <property type="project" value="UniProtKB-KW"/>
</dbReference>
<dbReference type="Gene3D" id="3.40.710.10">
    <property type="entry name" value="DD-peptidase/beta-lactamase superfamily"/>
    <property type="match status" value="1"/>
</dbReference>
<comment type="similarity">
    <text evidence="3 15">Belongs to the peptidase S11 family.</text>
</comment>
<evidence type="ECO:0000256" key="7">
    <source>
        <dbReference type="ARBA" id="ARBA00022729"/>
    </source>
</evidence>
<feature type="active site" description="Proton acceptor" evidence="13">
    <location>
        <position position="63"/>
    </location>
</feature>
<dbReference type="InterPro" id="IPR012338">
    <property type="entry name" value="Beta-lactam/transpept-like"/>
</dbReference>
<evidence type="ECO:0000256" key="2">
    <source>
        <dbReference type="ARBA" id="ARBA00004752"/>
    </source>
</evidence>
<feature type="binding site" evidence="14">
    <location>
        <position position="222"/>
    </location>
    <ligand>
        <name>substrate</name>
    </ligand>
</feature>
<dbReference type="AlphaFoldDB" id="A0A8G2EU27"/>
<dbReference type="InterPro" id="IPR037167">
    <property type="entry name" value="Peptidase_S11_C_sf"/>
</dbReference>
<keyword evidence="5 18" id="KW-0121">Carboxypeptidase</keyword>
<comment type="function">
    <text evidence="1">Removes C-terminal D-alanyl residues from sugar-peptide cell wall precursors.</text>
</comment>
<keyword evidence="6" id="KW-0645">Protease</keyword>
<accession>A0A8G2EU27</accession>
<dbReference type="InterPro" id="IPR012907">
    <property type="entry name" value="Peptidase_S11_C"/>
</dbReference>
<keyword evidence="19" id="KW-1185">Reference proteome</keyword>
<comment type="catalytic activity">
    <reaction evidence="12">
        <text>Preferential cleavage: (Ac)2-L-Lys-D-Ala-|-D-Ala. Also transpeptidation of peptidyl-alanyl moieties that are N-acyl substituents of D-alanine.</text>
        <dbReference type="EC" id="3.4.16.4"/>
    </reaction>
</comment>
<dbReference type="Proteomes" id="UP000198615">
    <property type="component" value="Unassembled WGS sequence"/>
</dbReference>
<evidence type="ECO:0000256" key="13">
    <source>
        <dbReference type="PIRSR" id="PIRSR618044-1"/>
    </source>
</evidence>
<keyword evidence="10" id="KW-0573">Peptidoglycan synthesis</keyword>
<evidence type="ECO:0000259" key="17">
    <source>
        <dbReference type="SMART" id="SM00936"/>
    </source>
</evidence>
<dbReference type="UniPathway" id="UPA00219"/>
<evidence type="ECO:0000256" key="14">
    <source>
        <dbReference type="PIRSR" id="PIRSR618044-2"/>
    </source>
</evidence>
<evidence type="ECO:0000256" key="5">
    <source>
        <dbReference type="ARBA" id="ARBA00022645"/>
    </source>
</evidence>
<protein>
    <recommendedName>
        <fullName evidence="4">serine-type D-Ala-D-Ala carboxypeptidase</fullName>
        <ecNumber evidence="4">3.4.16.4</ecNumber>
    </recommendedName>
</protein>
<dbReference type="Pfam" id="PF00768">
    <property type="entry name" value="Peptidase_S11"/>
    <property type="match status" value="1"/>
</dbReference>
<evidence type="ECO:0000256" key="15">
    <source>
        <dbReference type="RuleBase" id="RU004016"/>
    </source>
</evidence>
<dbReference type="Gene3D" id="2.60.410.10">
    <property type="entry name" value="D-Ala-D-Ala carboxypeptidase, C-terminal domain"/>
    <property type="match status" value="1"/>
</dbReference>
<evidence type="ECO:0000256" key="1">
    <source>
        <dbReference type="ARBA" id="ARBA00003217"/>
    </source>
</evidence>
<feature type="chain" id="PRO_5034499777" description="serine-type D-Ala-D-Ala carboxypeptidase" evidence="16">
    <location>
        <begin position="27"/>
        <end position="384"/>
    </location>
</feature>
<feature type="domain" description="Peptidase S11 D-Ala-D-Ala carboxypeptidase A C-terminal" evidence="17">
    <location>
        <begin position="272"/>
        <end position="362"/>
    </location>
</feature>